<evidence type="ECO:0000256" key="6">
    <source>
        <dbReference type="ARBA" id="ARBA00023136"/>
    </source>
</evidence>
<feature type="region of interest" description="Disordered" evidence="9">
    <location>
        <begin position="474"/>
        <end position="494"/>
    </location>
</feature>
<dbReference type="GO" id="GO:0015271">
    <property type="term" value="F:outward rectifier potassium channel activity"/>
    <property type="evidence" value="ECO:0007669"/>
    <property type="project" value="TreeGrafter"/>
</dbReference>
<evidence type="ECO:0000256" key="5">
    <source>
        <dbReference type="ARBA" id="ARBA00023065"/>
    </source>
</evidence>
<evidence type="ECO:0000256" key="8">
    <source>
        <dbReference type="RuleBase" id="RU003857"/>
    </source>
</evidence>
<keyword evidence="2 8" id="KW-0813">Transport</keyword>
<comment type="caution">
    <text evidence="12">The sequence shown here is derived from an EMBL/GenBank/DDBJ whole genome shotgun (WGS) entry which is preliminary data.</text>
</comment>
<dbReference type="GO" id="GO:0005886">
    <property type="term" value="C:plasma membrane"/>
    <property type="evidence" value="ECO:0007669"/>
    <property type="project" value="TreeGrafter"/>
</dbReference>
<dbReference type="InterPro" id="IPR003280">
    <property type="entry name" value="2pore_dom_K_chnl"/>
</dbReference>
<dbReference type="Gene3D" id="1.10.287.70">
    <property type="match status" value="1"/>
</dbReference>
<feature type="transmembrane region" description="Helical" evidence="10">
    <location>
        <begin position="218"/>
        <end position="237"/>
    </location>
</feature>
<evidence type="ECO:0000256" key="7">
    <source>
        <dbReference type="ARBA" id="ARBA00023303"/>
    </source>
</evidence>
<keyword evidence="13" id="KW-1185">Reference proteome</keyword>
<dbReference type="EMBL" id="JYDJ01000205">
    <property type="protein sequence ID" value="KRX40278.1"/>
    <property type="molecule type" value="Genomic_DNA"/>
</dbReference>
<proteinExistence type="inferred from homology"/>
<evidence type="ECO:0000256" key="2">
    <source>
        <dbReference type="ARBA" id="ARBA00022448"/>
    </source>
</evidence>
<dbReference type="OrthoDB" id="297496at2759"/>
<dbReference type="PANTHER" id="PTHR11003:SF86">
    <property type="entry name" value="POTASSIUM CHANNEL DOMAIN-CONTAINING PROTEIN"/>
    <property type="match status" value="1"/>
</dbReference>
<feature type="domain" description="Potassium channel" evidence="11">
    <location>
        <begin position="185"/>
        <end position="244"/>
    </location>
</feature>
<keyword evidence="5 8" id="KW-0406">Ion transport</keyword>
<evidence type="ECO:0000256" key="10">
    <source>
        <dbReference type="SAM" id="Phobius"/>
    </source>
</evidence>
<name>A0A0V0TMW1_9BILA</name>
<organism evidence="12 13">
    <name type="scientific">Trichinella murrelli</name>
    <dbReference type="NCBI Taxonomy" id="144512"/>
    <lineage>
        <taxon>Eukaryota</taxon>
        <taxon>Metazoa</taxon>
        <taxon>Ecdysozoa</taxon>
        <taxon>Nematoda</taxon>
        <taxon>Enoplea</taxon>
        <taxon>Dorylaimia</taxon>
        <taxon>Trichinellida</taxon>
        <taxon>Trichinellidae</taxon>
        <taxon>Trichinella</taxon>
    </lineage>
</organism>
<evidence type="ECO:0000256" key="3">
    <source>
        <dbReference type="ARBA" id="ARBA00022692"/>
    </source>
</evidence>
<feature type="region of interest" description="Disordered" evidence="9">
    <location>
        <begin position="584"/>
        <end position="605"/>
    </location>
</feature>
<gene>
    <name evidence="12" type="primary">twk-18</name>
    <name evidence="12" type="ORF">T05_3774</name>
</gene>
<dbReference type="InterPro" id="IPR013099">
    <property type="entry name" value="K_chnl_dom"/>
</dbReference>
<feature type="transmembrane region" description="Helical" evidence="10">
    <location>
        <begin position="311"/>
        <end position="329"/>
    </location>
</feature>
<dbReference type="PRINTS" id="PR01333">
    <property type="entry name" value="2POREKCHANEL"/>
</dbReference>
<comment type="subcellular location">
    <subcellularLocation>
        <location evidence="1">Membrane</location>
        <topology evidence="1">Multi-pass membrane protein</topology>
    </subcellularLocation>
</comment>
<feature type="compositionally biased region" description="Polar residues" evidence="9">
    <location>
        <begin position="485"/>
        <end position="494"/>
    </location>
</feature>
<comment type="similarity">
    <text evidence="8">Belongs to the two pore domain potassium channel (TC 1.A.1.8) family.</text>
</comment>
<protein>
    <submittedName>
        <fullName evidence="12">TWiK family of potassium channels protein 18</fullName>
    </submittedName>
</protein>
<dbReference type="GO" id="GO:0030322">
    <property type="term" value="P:stabilization of membrane potential"/>
    <property type="evidence" value="ECO:0007669"/>
    <property type="project" value="TreeGrafter"/>
</dbReference>
<evidence type="ECO:0000256" key="4">
    <source>
        <dbReference type="ARBA" id="ARBA00022989"/>
    </source>
</evidence>
<dbReference type="GO" id="GO:0022841">
    <property type="term" value="F:potassium ion leak channel activity"/>
    <property type="evidence" value="ECO:0007669"/>
    <property type="project" value="TreeGrafter"/>
</dbReference>
<accession>A0A0V0TMW1</accession>
<feature type="transmembrane region" description="Helical" evidence="10">
    <location>
        <begin position="341"/>
        <end position="361"/>
    </location>
</feature>
<feature type="transmembrane region" description="Helical" evidence="10">
    <location>
        <begin position="284"/>
        <end position="304"/>
    </location>
</feature>
<evidence type="ECO:0000259" key="11">
    <source>
        <dbReference type="Pfam" id="PF07885"/>
    </source>
</evidence>
<keyword evidence="4 10" id="KW-1133">Transmembrane helix</keyword>
<evidence type="ECO:0000313" key="12">
    <source>
        <dbReference type="EMBL" id="KRX40278.1"/>
    </source>
</evidence>
<evidence type="ECO:0000313" key="13">
    <source>
        <dbReference type="Proteomes" id="UP000055048"/>
    </source>
</evidence>
<keyword evidence="7 8" id="KW-0407">Ion channel</keyword>
<feature type="transmembrane region" description="Helical" evidence="10">
    <location>
        <begin position="104"/>
        <end position="124"/>
    </location>
</feature>
<feature type="domain" description="Potassium channel" evidence="11">
    <location>
        <begin position="293"/>
        <end position="363"/>
    </location>
</feature>
<reference evidence="12 13" key="1">
    <citation type="submission" date="2015-01" db="EMBL/GenBank/DDBJ databases">
        <title>Evolution of Trichinella species and genotypes.</title>
        <authorList>
            <person name="Korhonen P.K."/>
            <person name="Edoardo P."/>
            <person name="Giuseppe L.R."/>
            <person name="Gasser R.B."/>
        </authorList>
    </citation>
    <scope>NUCLEOTIDE SEQUENCE [LARGE SCALE GENOMIC DNA]</scope>
    <source>
        <strain evidence="12">ISS417</strain>
    </source>
</reference>
<dbReference type="SUPFAM" id="SSF81324">
    <property type="entry name" value="Voltage-gated potassium channels"/>
    <property type="match status" value="2"/>
</dbReference>
<dbReference type="AlphaFoldDB" id="A0A0V0TMW1"/>
<keyword evidence="6 10" id="KW-0472">Membrane</keyword>
<evidence type="ECO:0000256" key="9">
    <source>
        <dbReference type="SAM" id="MobiDB-lite"/>
    </source>
</evidence>
<dbReference type="Proteomes" id="UP000055048">
    <property type="component" value="Unassembled WGS sequence"/>
</dbReference>
<dbReference type="PANTHER" id="PTHR11003">
    <property type="entry name" value="POTASSIUM CHANNEL, SUBFAMILY K"/>
    <property type="match status" value="1"/>
</dbReference>
<keyword evidence="3 8" id="KW-0812">Transmembrane</keyword>
<dbReference type="STRING" id="144512.A0A0V0TMW1"/>
<dbReference type="Pfam" id="PF07885">
    <property type="entry name" value="Ion_trans_2"/>
    <property type="match status" value="2"/>
</dbReference>
<sequence>MSVIFMRKTPGRLRQGSSSVPSFTLVPIPDEEEEFEDNGEERCDRISRCASRDDSIVRPMMNLTKSSISTRGSKVSWAQEPPRKLDKLLKHLDTLQQRLGLSHLIPVVLLVIYSLIGAALLLLVEAPYEEQIRRGEKQTVEKLRNEAVERLGVILKDKDLSMETKLYASRDLIIWYEQGLGFSKGAPMRWDMWGALFYVGTIFTTIGYGNIYPRSTSGRLLSIVYALIGVPLALAILNDLGTMFCKRINQFWSWAHRNRRNSLAVRANCDDSDDNDDETPLEAIPVWLAVSLTLFWMLLCAGLFCAWEHQWNYFTALYFFFISLSTIGLGDITPNRPRLMVLNFGLVMVGLSLVSMTINVIQHHLEMFLYRMSRMIESEYALAQEAGVACNGDSLLANAMRKQPWYVRHLAPRVLGASAKERLRQCAESTANGTPLLMSTFRPDLYKKPAVRRRHASVETVPRRCVRACSVQTPTGIGSEERPTQTKPTTADSGVQTSLILEPQAVPFSDNEIQTSLYLLRPDTRDISSQAEAEQQARTTQTELETALQETEVQTDSSYLRKAKWLFDLTHLKANSLEVMAVPMQRQRRPPPHYQPLDNHLPPPV</sequence>
<evidence type="ECO:0000256" key="1">
    <source>
        <dbReference type="ARBA" id="ARBA00004141"/>
    </source>
</evidence>
<feature type="transmembrane region" description="Helical" evidence="10">
    <location>
        <begin position="192"/>
        <end position="211"/>
    </location>
</feature>